<dbReference type="PANTHER" id="PTHR30336:SF20">
    <property type="entry name" value="DUF218 DOMAIN-CONTAINING PROTEIN"/>
    <property type="match status" value="1"/>
</dbReference>
<evidence type="ECO:0000313" key="4">
    <source>
        <dbReference type="Proteomes" id="UP000255297"/>
    </source>
</evidence>
<feature type="transmembrane region" description="Helical" evidence="1">
    <location>
        <begin position="12"/>
        <end position="34"/>
    </location>
</feature>
<gene>
    <name evidence="3" type="ORF">NCTC11532_00818</name>
</gene>
<keyword evidence="1" id="KW-0812">Transmembrane</keyword>
<dbReference type="EMBL" id="UGPB01000001">
    <property type="protein sequence ID" value="STY28643.1"/>
    <property type="molecule type" value="Genomic_DNA"/>
</dbReference>
<accession>A0A378LPE6</accession>
<sequence>MHPMYTSFKLCIQLGVLALLTCLIIYSLLALYLVNQAENDEKKQADVILVLGAKAYRNNSYNPCLVARVQHAVNLYKDKYAPKLLFSGGTDFEDGTNEAQTMEQIASSLGVPPKDILLETSSTSTYENLLYSKKILQNKNFKSIILVTEPFHSPRARLVAKHLKLNVFTSPAIKSKCWLEKKYFSKYFLKEPLAIMYYKITKKL</sequence>
<evidence type="ECO:0000313" key="3">
    <source>
        <dbReference type="EMBL" id="STY28643.1"/>
    </source>
</evidence>
<keyword evidence="1" id="KW-0472">Membrane</keyword>
<dbReference type="Gene3D" id="3.40.50.620">
    <property type="entry name" value="HUPs"/>
    <property type="match status" value="1"/>
</dbReference>
<proteinExistence type="predicted"/>
<name>A0A378LPE6_9GAMM</name>
<dbReference type="Pfam" id="PF02698">
    <property type="entry name" value="DUF218"/>
    <property type="match status" value="1"/>
</dbReference>
<dbReference type="InterPro" id="IPR051599">
    <property type="entry name" value="Cell_Envelope_Assoc"/>
</dbReference>
<keyword evidence="4" id="KW-1185">Reference proteome</keyword>
<keyword evidence="1" id="KW-1133">Transmembrane helix</keyword>
<dbReference type="InterPro" id="IPR014729">
    <property type="entry name" value="Rossmann-like_a/b/a_fold"/>
</dbReference>
<dbReference type="PANTHER" id="PTHR30336">
    <property type="entry name" value="INNER MEMBRANE PROTEIN, PROBABLE PERMEASE"/>
    <property type="match status" value="1"/>
</dbReference>
<dbReference type="AlphaFoldDB" id="A0A378LPE6"/>
<evidence type="ECO:0000259" key="2">
    <source>
        <dbReference type="Pfam" id="PF02698"/>
    </source>
</evidence>
<dbReference type="GO" id="GO:0005886">
    <property type="term" value="C:plasma membrane"/>
    <property type="evidence" value="ECO:0007669"/>
    <property type="project" value="TreeGrafter"/>
</dbReference>
<dbReference type="CDD" id="cd06259">
    <property type="entry name" value="YdcF-like"/>
    <property type="match status" value="1"/>
</dbReference>
<evidence type="ECO:0000256" key="1">
    <source>
        <dbReference type="SAM" id="Phobius"/>
    </source>
</evidence>
<dbReference type="Proteomes" id="UP000255297">
    <property type="component" value="Unassembled WGS sequence"/>
</dbReference>
<dbReference type="InterPro" id="IPR003848">
    <property type="entry name" value="DUF218"/>
</dbReference>
<organism evidence="3 4">
    <name type="scientific">Legionella wadsworthii</name>
    <dbReference type="NCBI Taxonomy" id="28088"/>
    <lineage>
        <taxon>Bacteria</taxon>
        <taxon>Pseudomonadati</taxon>
        <taxon>Pseudomonadota</taxon>
        <taxon>Gammaproteobacteria</taxon>
        <taxon>Legionellales</taxon>
        <taxon>Legionellaceae</taxon>
        <taxon>Legionella</taxon>
    </lineage>
</organism>
<protein>
    <submittedName>
        <fullName evidence="3">Vancomycin high temperature exclusion protein</fullName>
    </submittedName>
</protein>
<reference evidence="3 4" key="1">
    <citation type="submission" date="2018-06" db="EMBL/GenBank/DDBJ databases">
        <authorList>
            <consortium name="Pathogen Informatics"/>
            <person name="Doyle S."/>
        </authorList>
    </citation>
    <scope>NUCLEOTIDE SEQUENCE [LARGE SCALE GENOMIC DNA]</scope>
    <source>
        <strain evidence="3 4">NCTC11532</strain>
    </source>
</reference>
<feature type="domain" description="DUF218" evidence="2">
    <location>
        <begin position="46"/>
        <end position="177"/>
    </location>
</feature>